<keyword evidence="6" id="KW-1133">Transmembrane helix</keyword>
<evidence type="ECO:0000256" key="3">
    <source>
        <dbReference type="ARBA" id="ARBA00022968"/>
    </source>
</evidence>
<keyword evidence="3" id="KW-0735">Signal-anchor</keyword>
<accession>A0A934KDY4</accession>
<dbReference type="SUPFAM" id="SSF52833">
    <property type="entry name" value="Thioredoxin-like"/>
    <property type="match status" value="1"/>
</dbReference>
<dbReference type="PROSITE" id="PS00194">
    <property type="entry name" value="THIOREDOXIN_1"/>
    <property type="match status" value="1"/>
</dbReference>
<dbReference type="InterPro" id="IPR050553">
    <property type="entry name" value="Thioredoxin_ResA/DsbE_sf"/>
</dbReference>
<evidence type="ECO:0000256" key="2">
    <source>
        <dbReference type="ARBA" id="ARBA00022748"/>
    </source>
</evidence>
<keyword evidence="6" id="KW-0472">Membrane</keyword>
<reference evidence="8" key="1">
    <citation type="submission" date="2020-10" db="EMBL/GenBank/DDBJ databases">
        <title>Ca. Dormibacterota MAGs.</title>
        <authorList>
            <person name="Montgomery K."/>
        </authorList>
    </citation>
    <scope>NUCLEOTIDE SEQUENCE [LARGE SCALE GENOMIC DNA]</scope>
    <source>
        <strain evidence="8">SC8812_S17_10</strain>
    </source>
</reference>
<dbReference type="GO" id="GO:0030313">
    <property type="term" value="C:cell envelope"/>
    <property type="evidence" value="ECO:0007669"/>
    <property type="project" value="UniProtKB-SubCell"/>
</dbReference>
<dbReference type="CDD" id="cd02966">
    <property type="entry name" value="TlpA_like_family"/>
    <property type="match status" value="1"/>
</dbReference>
<dbReference type="GO" id="GO:0017004">
    <property type="term" value="P:cytochrome complex assembly"/>
    <property type="evidence" value="ECO:0007669"/>
    <property type="project" value="UniProtKB-KW"/>
</dbReference>
<evidence type="ECO:0000256" key="1">
    <source>
        <dbReference type="ARBA" id="ARBA00004196"/>
    </source>
</evidence>
<keyword evidence="9" id="KW-1185">Reference proteome</keyword>
<dbReference type="Gene3D" id="3.40.30.10">
    <property type="entry name" value="Glutaredoxin"/>
    <property type="match status" value="1"/>
</dbReference>
<keyword evidence="4" id="KW-1015">Disulfide bond</keyword>
<gene>
    <name evidence="8" type="ORF">JF922_21995</name>
</gene>
<evidence type="ECO:0000313" key="9">
    <source>
        <dbReference type="Proteomes" id="UP000612893"/>
    </source>
</evidence>
<feature type="transmembrane region" description="Helical" evidence="6">
    <location>
        <begin position="6"/>
        <end position="27"/>
    </location>
</feature>
<keyword evidence="6" id="KW-0812">Transmembrane</keyword>
<dbReference type="PANTHER" id="PTHR42852:SF6">
    <property type="entry name" value="THIOL:DISULFIDE INTERCHANGE PROTEIN DSBE"/>
    <property type="match status" value="1"/>
</dbReference>
<comment type="subcellular location">
    <subcellularLocation>
        <location evidence="1">Cell envelope</location>
    </subcellularLocation>
</comment>
<dbReference type="InterPro" id="IPR017937">
    <property type="entry name" value="Thioredoxin_CS"/>
</dbReference>
<feature type="domain" description="Thioredoxin" evidence="7">
    <location>
        <begin position="35"/>
        <end position="171"/>
    </location>
</feature>
<dbReference type="RefSeq" id="WP_338204677.1">
    <property type="nucleotide sequence ID" value="NZ_JAEKNR010000217.1"/>
</dbReference>
<dbReference type="Pfam" id="PF00578">
    <property type="entry name" value="AhpC-TSA"/>
    <property type="match status" value="1"/>
</dbReference>
<dbReference type="InterPro" id="IPR013766">
    <property type="entry name" value="Thioredoxin_domain"/>
</dbReference>
<keyword evidence="2" id="KW-0201">Cytochrome c-type biogenesis</keyword>
<evidence type="ECO:0000256" key="5">
    <source>
        <dbReference type="ARBA" id="ARBA00023284"/>
    </source>
</evidence>
<dbReference type="Proteomes" id="UP000612893">
    <property type="component" value="Unassembled WGS sequence"/>
</dbReference>
<proteinExistence type="predicted"/>
<protein>
    <submittedName>
        <fullName evidence="8">TlpA family protein disulfide reductase</fullName>
    </submittedName>
</protein>
<dbReference type="InterPro" id="IPR036249">
    <property type="entry name" value="Thioredoxin-like_sf"/>
</dbReference>
<dbReference type="PANTHER" id="PTHR42852">
    <property type="entry name" value="THIOL:DISULFIDE INTERCHANGE PROTEIN DSBE"/>
    <property type="match status" value="1"/>
</dbReference>
<evidence type="ECO:0000313" key="8">
    <source>
        <dbReference type="EMBL" id="MBJ7600728.1"/>
    </source>
</evidence>
<comment type="caution">
    <text evidence="8">The sequence shown here is derived from an EMBL/GenBank/DDBJ whole genome shotgun (WGS) entry which is preliminary data.</text>
</comment>
<dbReference type="EMBL" id="JAEKNR010000217">
    <property type="protein sequence ID" value="MBJ7600728.1"/>
    <property type="molecule type" value="Genomic_DNA"/>
</dbReference>
<keyword evidence="5" id="KW-0676">Redox-active center</keyword>
<name>A0A934KDY4_9BACT</name>
<dbReference type="InterPro" id="IPR000866">
    <property type="entry name" value="AhpC/TSA"/>
</dbReference>
<evidence type="ECO:0000256" key="4">
    <source>
        <dbReference type="ARBA" id="ARBA00023157"/>
    </source>
</evidence>
<organism evidence="8 9">
    <name type="scientific">Candidatus Nephthysia bennettiae</name>
    <dbReference type="NCBI Taxonomy" id="3127016"/>
    <lineage>
        <taxon>Bacteria</taxon>
        <taxon>Bacillati</taxon>
        <taxon>Candidatus Dormiibacterota</taxon>
        <taxon>Candidatus Dormibacteria</taxon>
        <taxon>Candidatus Dormibacterales</taxon>
        <taxon>Candidatus Dormibacteraceae</taxon>
        <taxon>Candidatus Nephthysia</taxon>
    </lineage>
</organism>
<dbReference type="AlphaFoldDB" id="A0A934KDY4"/>
<dbReference type="PROSITE" id="PS51352">
    <property type="entry name" value="THIOREDOXIN_2"/>
    <property type="match status" value="1"/>
</dbReference>
<evidence type="ECO:0000256" key="6">
    <source>
        <dbReference type="SAM" id="Phobius"/>
    </source>
</evidence>
<evidence type="ECO:0000259" key="7">
    <source>
        <dbReference type="PROSITE" id="PS51352"/>
    </source>
</evidence>
<sequence length="172" mass="17981">MSGRVLAWGGAAAGTVIVLGALAWGLLHPASAGTTLLGRPAPEIAVRELDGGVTKLSELRGRPVVLNFWASWCAPCQAESEALRQAAESRGAQVAFLGVDFKDAPSAARAYQERNRLPYPIGPAAAGIPSAYGPVQPPMTYFIDREGVAVARFDGPLTAALIGRYLQLAGVR</sequence>